<dbReference type="AlphaFoldDB" id="A0A2C6MA75"/>
<dbReference type="Pfam" id="PF03682">
    <property type="entry name" value="UPF0158"/>
    <property type="match status" value="1"/>
</dbReference>
<evidence type="ECO:0000313" key="1">
    <source>
        <dbReference type="EMBL" id="PHJ38079.1"/>
    </source>
</evidence>
<name>A0A2C6MA75_9FIRM</name>
<comment type="caution">
    <text evidence="1">The sequence shown here is derived from an EMBL/GenBank/DDBJ whole genome shotgun (WGS) entry which is preliminary data.</text>
</comment>
<dbReference type="Proteomes" id="UP000222564">
    <property type="component" value="Unassembled WGS sequence"/>
</dbReference>
<accession>A0A2C6MA75</accession>
<dbReference type="InterPro" id="IPR005361">
    <property type="entry name" value="UPF0158"/>
</dbReference>
<sequence length="158" mass="19125">MKYVVLNDIVEKLDCLMDGWKLYYSKKTGKITEIQAEYLGVAEELDEEDDFSEYKEWEREAIEEAIDIIENWDDYIELPDKYEIHEYSIMEQFCYSIEDERLSNKLCNAISGRGAFRRFKDAIIRYNLEDSWYAYKYKVLCKVARDWCEHNEIPFKEK</sequence>
<reference evidence="1 2" key="1">
    <citation type="submission" date="2013-09" db="EMBL/GenBank/DDBJ databases">
        <title>Biodegradation of hydrocarbons in the deep terrestrial subsurface : characterization of a microbial consortium composed of two Desulfotomaculum species originating from a deep geological formation.</title>
        <authorList>
            <person name="Aullo T."/>
            <person name="Berlendis S."/>
            <person name="Lascourreges J.-F."/>
            <person name="Dessort D."/>
            <person name="Saint-Laurent S."/>
            <person name="Schraauwers B."/>
            <person name="Mas J."/>
            <person name="Magot M."/>
            <person name="Ranchou-Peyruse A."/>
        </authorList>
    </citation>
    <scope>NUCLEOTIDE SEQUENCE [LARGE SCALE GENOMIC DNA]</scope>
    <source>
        <strain evidence="1 2">Bs107</strain>
    </source>
</reference>
<dbReference type="RefSeq" id="WP_099083261.1">
    <property type="nucleotide sequence ID" value="NZ_AWQQ01000056.1"/>
</dbReference>
<proteinExistence type="predicted"/>
<dbReference type="EMBL" id="AWQQ01000056">
    <property type="protein sequence ID" value="PHJ38079.1"/>
    <property type="molecule type" value="Genomic_DNA"/>
</dbReference>
<organism evidence="1 2">
    <name type="scientific">Desulforamulus profundi</name>
    <dbReference type="NCBI Taxonomy" id="1383067"/>
    <lineage>
        <taxon>Bacteria</taxon>
        <taxon>Bacillati</taxon>
        <taxon>Bacillota</taxon>
        <taxon>Clostridia</taxon>
        <taxon>Eubacteriales</taxon>
        <taxon>Peptococcaceae</taxon>
        <taxon>Desulforamulus</taxon>
    </lineage>
</organism>
<dbReference type="OrthoDB" id="48384at2"/>
<protein>
    <submittedName>
        <fullName evidence="1">Uncharacterized protein</fullName>
    </submittedName>
</protein>
<gene>
    <name evidence="1" type="ORF">P378_12105</name>
</gene>
<evidence type="ECO:0000313" key="2">
    <source>
        <dbReference type="Proteomes" id="UP000222564"/>
    </source>
</evidence>
<keyword evidence="2" id="KW-1185">Reference proteome</keyword>